<evidence type="ECO:0000313" key="2">
    <source>
        <dbReference type="Proteomes" id="UP000188318"/>
    </source>
</evidence>
<dbReference type="EMBL" id="KV907501">
    <property type="protein sequence ID" value="OOF94543.1"/>
    <property type="molecule type" value="Genomic_DNA"/>
</dbReference>
<gene>
    <name evidence="1" type="ORF">ASPCADRAFT_208213</name>
</gene>
<dbReference type="Proteomes" id="UP000188318">
    <property type="component" value="Unassembled WGS sequence"/>
</dbReference>
<name>A0A1R3RJ99_ASPC5</name>
<feature type="non-terminal residue" evidence="1">
    <location>
        <position position="194"/>
    </location>
</feature>
<proteinExistence type="predicted"/>
<organism evidence="1 2">
    <name type="scientific">Aspergillus carbonarius (strain ITEM 5010)</name>
    <dbReference type="NCBI Taxonomy" id="602072"/>
    <lineage>
        <taxon>Eukaryota</taxon>
        <taxon>Fungi</taxon>
        <taxon>Dikarya</taxon>
        <taxon>Ascomycota</taxon>
        <taxon>Pezizomycotina</taxon>
        <taxon>Eurotiomycetes</taxon>
        <taxon>Eurotiomycetidae</taxon>
        <taxon>Eurotiales</taxon>
        <taxon>Aspergillaceae</taxon>
        <taxon>Aspergillus</taxon>
        <taxon>Aspergillus subgen. Circumdati</taxon>
    </lineage>
</organism>
<keyword evidence="2" id="KW-1185">Reference proteome</keyword>
<sequence>MRLEFSLLNHIHITTPLFFMNRETRAIAHKWARKLNLTFRRVPLIQNQVQNQNQNSSNQIQQLPPPPTSTHGIYTRPFNPTTDILYTTAGNILDLIHGPFDRLDQPDLNGRGARLDFEIRYLAVSADVVLTDPEFVSDVLEMGIMPEIVYVVVGKQPEWLGEGVGVGVEVGVQRWWGVEGRGLGVWEWDSEKGG</sequence>
<accession>A0A1R3RJ99</accession>
<reference evidence="2" key="1">
    <citation type="journal article" date="2017" name="Genome Biol.">
        <title>Comparative genomics reveals high biological diversity and specific adaptations in the industrially and medically important fungal genus Aspergillus.</title>
        <authorList>
            <person name="de Vries R.P."/>
            <person name="Riley R."/>
            <person name="Wiebenga A."/>
            <person name="Aguilar-Osorio G."/>
            <person name="Amillis S."/>
            <person name="Uchima C.A."/>
            <person name="Anderluh G."/>
            <person name="Asadollahi M."/>
            <person name="Askin M."/>
            <person name="Barry K."/>
            <person name="Battaglia E."/>
            <person name="Bayram O."/>
            <person name="Benocci T."/>
            <person name="Braus-Stromeyer S.A."/>
            <person name="Caldana C."/>
            <person name="Canovas D."/>
            <person name="Cerqueira G.C."/>
            <person name="Chen F."/>
            <person name="Chen W."/>
            <person name="Choi C."/>
            <person name="Clum A."/>
            <person name="Dos Santos R.A."/>
            <person name="Damasio A.R."/>
            <person name="Diallinas G."/>
            <person name="Emri T."/>
            <person name="Fekete E."/>
            <person name="Flipphi M."/>
            <person name="Freyberg S."/>
            <person name="Gallo A."/>
            <person name="Gournas C."/>
            <person name="Habgood R."/>
            <person name="Hainaut M."/>
            <person name="Harispe M.L."/>
            <person name="Henrissat B."/>
            <person name="Hilden K.S."/>
            <person name="Hope R."/>
            <person name="Hossain A."/>
            <person name="Karabika E."/>
            <person name="Karaffa L."/>
            <person name="Karanyi Z."/>
            <person name="Krasevec N."/>
            <person name="Kuo A."/>
            <person name="Kusch H."/>
            <person name="LaButti K."/>
            <person name="Lagendijk E.L."/>
            <person name="Lapidus A."/>
            <person name="Levasseur A."/>
            <person name="Lindquist E."/>
            <person name="Lipzen A."/>
            <person name="Logrieco A.F."/>
            <person name="MacCabe A."/>
            <person name="Maekelae M.R."/>
            <person name="Malavazi I."/>
            <person name="Melin P."/>
            <person name="Meyer V."/>
            <person name="Mielnichuk N."/>
            <person name="Miskei M."/>
            <person name="Molnar A.P."/>
            <person name="Mule G."/>
            <person name="Ngan C.Y."/>
            <person name="Orejas M."/>
            <person name="Orosz E."/>
            <person name="Ouedraogo J.P."/>
            <person name="Overkamp K.M."/>
            <person name="Park H.-S."/>
            <person name="Perrone G."/>
            <person name="Piumi F."/>
            <person name="Punt P.J."/>
            <person name="Ram A.F."/>
            <person name="Ramon A."/>
            <person name="Rauscher S."/>
            <person name="Record E."/>
            <person name="Riano-Pachon D.M."/>
            <person name="Robert V."/>
            <person name="Roehrig J."/>
            <person name="Ruller R."/>
            <person name="Salamov A."/>
            <person name="Salih N.S."/>
            <person name="Samson R.A."/>
            <person name="Sandor E."/>
            <person name="Sanguinetti M."/>
            <person name="Schuetze T."/>
            <person name="Sepcic K."/>
            <person name="Shelest E."/>
            <person name="Sherlock G."/>
            <person name="Sophianopoulou V."/>
            <person name="Squina F.M."/>
            <person name="Sun H."/>
            <person name="Susca A."/>
            <person name="Todd R.B."/>
            <person name="Tsang A."/>
            <person name="Unkles S.E."/>
            <person name="van de Wiele N."/>
            <person name="van Rossen-Uffink D."/>
            <person name="Oliveira J.V."/>
            <person name="Vesth T.C."/>
            <person name="Visser J."/>
            <person name="Yu J.-H."/>
            <person name="Zhou M."/>
            <person name="Andersen M.R."/>
            <person name="Archer D.B."/>
            <person name="Baker S.E."/>
            <person name="Benoit I."/>
            <person name="Brakhage A.A."/>
            <person name="Braus G.H."/>
            <person name="Fischer R."/>
            <person name="Frisvad J.C."/>
            <person name="Goldman G.H."/>
            <person name="Houbraken J."/>
            <person name="Oakley B."/>
            <person name="Pocsi I."/>
            <person name="Scazzocchio C."/>
            <person name="Seiboth B."/>
            <person name="vanKuyk P.A."/>
            <person name="Wortman J."/>
            <person name="Dyer P.S."/>
            <person name="Grigoriev I.V."/>
        </authorList>
    </citation>
    <scope>NUCLEOTIDE SEQUENCE [LARGE SCALE GENOMIC DNA]</scope>
    <source>
        <strain evidence="2">ITEM 5010</strain>
    </source>
</reference>
<dbReference type="VEuPathDB" id="FungiDB:ASPCADRAFT_208213"/>
<protein>
    <submittedName>
        <fullName evidence="1">Uncharacterized protein</fullName>
    </submittedName>
</protein>
<dbReference type="OrthoDB" id="3546385at2759"/>
<evidence type="ECO:0000313" key="1">
    <source>
        <dbReference type="EMBL" id="OOF94543.1"/>
    </source>
</evidence>
<dbReference type="AlphaFoldDB" id="A0A1R3RJ99"/>